<dbReference type="InterPro" id="IPR015631">
    <property type="entry name" value="CD2/SLAM_rcpt"/>
</dbReference>
<gene>
    <name evidence="9" type="primary">LOC100087254</name>
</gene>
<keyword evidence="3 6" id="KW-0472">Membrane</keyword>
<feature type="domain" description="Ig-like" evidence="8">
    <location>
        <begin position="127"/>
        <end position="210"/>
    </location>
</feature>
<evidence type="ECO:0000256" key="3">
    <source>
        <dbReference type="ARBA" id="ARBA00023136"/>
    </source>
</evidence>
<reference evidence="9" key="3">
    <citation type="submission" date="2025-09" db="UniProtKB">
        <authorList>
            <consortium name="Ensembl"/>
        </authorList>
    </citation>
    <scope>IDENTIFICATION</scope>
    <source>
        <strain evidence="9">Glennie</strain>
    </source>
</reference>
<dbReference type="GO" id="GO:0006955">
    <property type="term" value="P:immune response"/>
    <property type="evidence" value="ECO:0000318"/>
    <property type="project" value="GO_Central"/>
</dbReference>
<accession>A0A6I8NJG1</accession>
<dbReference type="InParanoid" id="A0A6I8NJG1"/>
<dbReference type="InterPro" id="IPR013783">
    <property type="entry name" value="Ig-like_fold"/>
</dbReference>
<evidence type="ECO:0000256" key="6">
    <source>
        <dbReference type="SAM" id="Phobius"/>
    </source>
</evidence>
<evidence type="ECO:0000256" key="7">
    <source>
        <dbReference type="SAM" id="SignalP"/>
    </source>
</evidence>
<feature type="signal peptide" evidence="7">
    <location>
        <begin position="1"/>
        <end position="19"/>
    </location>
</feature>
<evidence type="ECO:0000256" key="5">
    <source>
        <dbReference type="SAM" id="MobiDB-lite"/>
    </source>
</evidence>
<reference evidence="9" key="2">
    <citation type="submission" date="2025-08" db="UniProtKB">
        <authorList>
            <consortium name="Ensembl"/>
        </authorList>
    </citation>
    <scope>IDENTIFICATION</scope>
    <source>
        <strain evidence="9">Glennie</strain>
    </source>
</reference>
<evidence type="ECO:0000313" key="9">
    <source>
        <dbReference type="Ensembl" id="ENSOANP00000040844.1"/>
    </source>
</evidence>
<evidence type="ECO:0000256" key="1">
    <source>
        <dbReference type="ARBA" id="ARBA00004370"/>
    </source>
</evidence>
<evidence type="ECO:0000256" key="2">
    <source>
        <dbReference type="ARBA" id="ARBA00022729"/>
    </source>
</evidence>
<dbReference type="SUPFAM" id="SSF48726">
    <property type="entry name" value="Immunoglobulin"/>
    <property type="match status" value="2"/>
</dbReference>
<feature type="transmembrane region" description="Helical" evidence="6">
    <location>
        <begin position="232"/>
        <end position="252"/>
    </location>
</feature>
<dbReference type="InterPro" id="IPR003599">
    <property type="entry name" value="Ig_sub"/>
</dbReference>
<dbReference type="PANTHER" id="PTHR12080">
    <property type="entry name" value="SIGNALING LYMPHOCYTIC ACTIVATION MOLECULE"/>
    <property type="match status" value="1"/>
</dbReference>
<organism evidence="9 10">
    <name type="scientific">Ornithorhynchus anatinus</name>
    <name type="common">Duckbill platypus</name>
    <dbReference type="NCBI Taxonomy" id="9258"/>
    <lineage>
        <taxon>Eukaryota</taxon>
        <taxon>Metazoa</taxon>
        <taxon>Chordata</taxon>
        <taxon>Craniata</taxon>
        <taxon>Vertebrata</taxon>
        <taxon>Euteleostomi</taxon>
        <taxon>Mammalia</taxon>
        <taxon>Monotremata</taxon>
        <taxon>Ornithorhynchidae</taxon>
        <taxon>Ornithorhynchus</taxon>
    </lineage>
</organism>
<dbReference type="GeneTree" id="ENSGT01030000234540"/>
<dbReference type="RefSeq" id="XP_028911588.1">
    <property type="nucleotide sequence ID" value="XM_029055755.1"/>
</dbReference>
<dbReference type="FunCoup" id="A0A6I8NJG1">
    <property type="interactions" value="23"/>
</dbReference>
<dbReference type="OMA" id="TESAWEN"/>
<reference evidence="9 10" key="1">
    <citation type="journal article" date="2008" name="Nature">
        <title>Genome analysis of the platypus reveals unique signatures of evolution.</title>
        <authorList>
            <person name="Warren W.C."/>
            <person name="Hillier L.W."/>
            <person name="Marshall Graves J.A."/>
            <person name="Birney E."/>
            <person name="Ponting C.P."/>
            <person name="Grutzner F."/>
            <person name="Belov K."/>
            <person name="Miller W."/>
            <person name="Clarke L."/>
            <person name="Chinwalla A.T."/>
            <person name="Yang S.P."/>
            <person name="Heger A."/>
            <person name="Locke D.P."/>
            <person name="Miethke P."/>
            <person name="Waters P.D."/>
            <person name="Veyrunes F."/>
            <person name="Fulton L."/>
            <person name="Fulton B."/>
            <person name="Graves T."/>
            <person name="Wallis J."/>
            <person name="Puente X.S."/>
            <person name="Lopez-Otin C."/>
            <person name="Ordonez G.R."/>
            <person name="Eichler E.E."/>
            <person name="Chen L."/>
            <person name="Cheng Z."/>
            <person name="Deakin J.E."/>
            <person name="Alsop A."/>
            <person name="Thompson K."/>
            <person name="Kirby P."/>
            <person name="Papenfuss A.T."/>
            <person name="Wakefield M.J."/>
            <person name="Olender T."/>
            <person name="Lancet D."/>
            <person name="Huttley G.A."/>
            <person name="Smit A.F."/>
            <person name="Pask A."/>
            <person name="Temple-Smith P."/>
            <person name="Batzer M.A."/>
            <person name="Walker J.A."/>
            <person name="Konkel M.K."/>
            <person name="Harris R.S."/>
            <person name="Whittington C.M."/>
            <person name="Wong E.S."/>
            <person name="Gemmell N.J."/>
            <person name="Buschiazzo E."/>
            <person name="Vargas Jentzsch I.M."/>
            <person name="Merkel A."/>
            <person name="Schmitz J."/>
            <person name="Zemann A."/>
            <person name="Churakov G."/>
            <person name="Kriegs J.O."/>
            <person name="Brosius J."/>
            <person name="Murchison E.P."/>
            <person name="Sachidanandam R."/>
            <person name="Smith C."/>
            <person name="Hannon G.J."/>
            <person name="Tsend-Ayush E."/>
            <person name="McMillan D."/>
            <person name="Attenborough R."/>
            <person name="Rens W."/>
            <person name="Ferguson-Smith M."/>
            <person name="Lefevre C.M."/>
            <person name="Sharp J.A."/>
            <person name="Nicholas K.R."/>
            <person name="Ray D.A."/>
            <person name="Kube M."/>
            <person name="Reinhardt R."/>
            <person name="Pringle T.H."/>
            <person name="Taylor J."/>
            <person name="Jones R.C."/>
            <person name="Nixon B."/>
            <person name="Dacheux J.L."/>
            <person name="Niwa H."/>
            <person name="Sekita Y."/>
            <person name="Huang X."/>
            <person name="Stark A."/>
            <person name="Kheradpour P."/>
            <person name="Kellis M."/>
            <person name="Flicek P."/>
            <person name="Chen Y."/>
            <person name="Webber C."/>
            <person name="Hardison R."/>
            <person name="Nelson J."/>
            <person name="Hallsworth-Pepin K."/>
            <person name="Delehaunty K."/>
            <person name="Markovic C."/>
            <person name="Minx P."/>
            <person name="Feng Y."/>
            <person name="Kremitzki C."/>
            <person name="Mitreva M."/>
            <person name="Glasscock J."/>
            <person name="Wylie T."/>
            <person name="Wohldmann P."/>
            <person name="Thiru P."/>
            <person name="Nhan M.N."/>
            <person name="Pohl C.S."/>
            <person name="Smith S.M."/>
            <person name="Hou S."/>
            <person name="Nefedov M."/>
            <person name="de Jong P.J."/>
            <person name="Renfree M.B."/>
            <person name="Mardis E.R."/>
            <person name="Wilson R.K."/>
        </authorList>
    </citation>
    <scope>NUCLEOTIDE SEQUENCE [LARGE SCALE GENOMIC DNA]</scope>
    <source>
        <strain evidence="9 10">Glennie</strain>
    </source>
</reference>
<evidence type="ECO:0000256" key="4">
    <source>
        <dbReference type="ARBA" id="ARBA00023180"/>
    </source>
</evidence>
<dbReference type="SMART" id="SM00409">
    <property type="entry name" value="IG"/>
    <property type="match status" value="1"/>
</dbReference>
<feature type="compositionally biased region" description="Basic and acidic residues" evidence="5">
    <location>
        <begin position="267"/>
        <end position="281"/>
    </location>
</feature>
<dbReference type="Gene3D" id="2.60.40.10">
    <property type="entry name" value="Immunoglobulins"/>
    <property type="match status" value="2"/>
</dbReference>
<dbReference type="PROSITE" id="PS50835">
    <property type="entry name" value="IG_LIKE"/>
    <property type="match status" value="1"/>
</dbReference>
<evidence type="ECO:0000259" key="8">
    <source>
        <dbReference type="PROSITE" id="PS50835"/>
    </source>
</evidence>
<sequence>MIHLLLWLQALLHLQTSAAAPQELNGAIGGSVTFPLDIQAVWQVKSVFWTSKGAIATVIPEGPGNPPQIIAYTQQYKGRLIVAANYDLTIGNLSLEDAGTYRADVSIAQTTNTTQFSLRIWDLLTEPSVMVNSMMVNSTASDNGHCNVTLTCSVARGGDNVTFSWMPLGPETSVSPYDYVLSIAWRPGDPPQDYTCTATNPISNSSHTIPADRIHCPGMMNASELSRTTVRAVVLVLVVVSIILVGVLVIWWQMKQRQRTTPISEPPVERDPSERQCRNLLDRPANPEGGDHPRIPLTYENII</sequence>
<feature type="region of interest" description="Disordered" evidence="5">
    <location>
        <begin position="260"/>
        <end position="294"/>
    </location>
</feature>
<keyword evidence="4" id="KW-0325">Glycoprotein</keyword>
<feature type="chain" id="PRO_5026079302" description="Ig-like domain-containing protein" evidence="7">
    <location>
        <begin position="20"/>
        <end position="303"/>
    </location>
</feature>
<evidence type="ECO:0000313" key="10">
    <source>
        <dbReference type="Proteomes" id="UP000002279"/>
    </source>
</evidence>
<dbReference type="GO" id="GO:0042110">
    <property type="term" value="P:T cell activation"/>
    <property type="evidence" value="ECO:0000318"/>
    <property type="project" value="GO_Central"/>
</dbReference>
<dbReference type="OrthoDB" id="8741746at2759"/>
<dbReference type="Bgee" id="ENSOANG00000045163">
    <property type="expression patterns" value="Expressed in endometrium and 7 other cell types or tissues"/>
</dbReference>
<dbReference type="GO" id="GO:0009897">
    <property type="term" value="C:external side of plasma membrane"/>
    <property type="evidence" value="ECO:0000318"/>
    <property type="project" value="GO_Central"/>
</dbReference>
<proteinExistence type="predicted"/>
<dbReference type="PANTHER" id="PTHR12080:SF18">
    <property type="entry name" value="SLAM FAMILY MEMBER 9"/>
    <property type="match status" value="1"/>
</dbReference>
<keyword evidence="10" id="KW-1185">Reference proteome</keyword>
<keyword evidence="2 7" id="KW-0732">Signal</keyword>
<comment type="subcellular location">
    <subcellularLocation>
        <location evidence="1">Membrane</location>
    </subcellularLocation>
</comment>
<keyword evidence="6" id="KW-0812">Transmembrane</keyword>
<dbReference type="AlphaFoldDB" id="A0A6I8NJG1"/>
<name>A0A6I8NJG1_ORNAN</name>
<dbReference type="InterPro" id="IPR007110">
    <property type="entry name" value="Ig-like_dom"/>
</dbReference>
<protein>
    <recommendedName>
        <fullName evidence="8">Ig-like domain-containing protein</fullName>
    </recommendedName>
</protein>
<dbReference type="Proteomes" id="UP000002279">
    <property type="component" value="Chromosome X5"/>
</dbReference>
<dbReference type="GeneID" id="100087254"/>
<dbReference type="InterPro" id="IPR036179">
    <property type="entry name" value="Ig-like_dom_sf"/>
</dbReference>
<keyword evidence="6" id="KW-1133">Transmembrane helix</keyword>
<dbReference type="Ensembl" id="ENSOANT00000056841.1">
    <property type="protein sequence ID" value="ENSOANP00000040844.1"/>
    <property type="gene ID" value="ENSOANG00000045163.1"/>
</dbReference>